<evidence type="ECO:0000313" key="3">
    <source>
        <dbReference type="Proteomes" id="UP000789342"/>
    </source>
</evidence>
<dbReference type="SMART" id="SM00398">
    <property type="entry name" value="HMG"/>
    <property type="match status" value="1"/>
</dbReference>
<dbReference type="InterPro" id="IPR009071">
    <property type="entry name" value="HMG_box_dom"/>
</dbReference>
<name>A0A9N9AG61_9GLOM</name>
<proteinExistence type="predicted"/>
<accession>A0A9N9AG61</accession>
<reference evidence="2" key="1">
    <citation type="submission" date="2021-06" db="EMBL/GenBank/DDBJ databases">
        <authorList>
            <person name="Kallberg Y."/>
            <person name="Tangrot J."/>
            <person name="Rosling A."/>
        </authorList>
    </citation>
    <scope>NUCLEOTIDE SEQUENCE</scope>
    <source>
        <strain evidence="2">CL551</strain>
    </source>
</reference>
<dbReference type="SUPFAM" id="SSF47095">
    <property type="entry name" value="HMG-box"/>
    <property type="match status" value="1"/>
</dbReference>
<feature type="domain" description="HMG box" evidence="1">
    <location>
        <begin position="38"/>
        <end position="108"/>
    </location>
</feature>
<protein>
    <submittedName>
        <fullName evidence="2">10136_t:CDS:1</fullName>
    </submittedName>
</protein>
<dbReference type="AlphaFoldDB" id="A0A9N9AG61"/>
<gene>
    <name evidence="2" type="ORF">AMORRO_LOCUS4551</name>
</gene>
<dbReference type="Gene3D" id="1.10.30.10">
    <property type="entry name" value="High mobility group box domain"/>
    <property type="match status" value="1"/>
</dbReference>
<organism evidence="2 3">
    <name type="scientific">Acaulospora morrowiae</name>
    <dbReference type="NCBI Taxonomy" id="94023"/>
    <lineage>
        <taxon>Eukaryota</taxon>
        <taxon>Fungi</taxon>
        <taxon>Fungi incertae sedis</taxon>
        <taxon>Mucoromycota</taxon>
        <taxon>Glomeromycotina</taxon>
        <taxon>Glomeromycetes</taxon>
        <taxon>Diversisporales</taxon>
        <taxon>Acaulosporaceae</taxon>
        <taxon>Acaulospora</taxon>
    </lineage>
</organism>
<comment type="caution">
    <text evidence="2">The sequence shown here is derived from an EMBL/GenBank/DDBJ whole genome shotgun (WGS) entry which is preliminary data.</text>
</comment>
<dbReference type="OrthoDB" id="2372466at2759"/>
<dbReference type="Proteomes" id="UP000789342">
    <property type="component" value="Unassembled WGS sequence"/>
</dbReference>
<dbReference type="Pfam" id="PF00505">
    <property type="entry name" value="HMG_box"/>
    <property type="match status" value="1"/>
</dbReference>
<sequence length="201" mass="23333">MDNRKELYDSIIVKVPYPPTVTAEDLFNLRKPTKNGKPPSKVSNSFMVYRGEFYKELRKTHRGIPQYIVSRLASNSWKLEPKDVKEKYLKIARDLDMLFLESNEKADVQFQPSPSPSTLVTSTPDLAYFQHSIFQEIEDNPDLLYIPGGSPMKENTDRSQDDMCPYFIPSPFGSFLYQEEIYNSCQEANIDHIYQEANKRT</sequence>
<evidence type="ECO:0000259" key="1">
    <source>
        <dbReference type="SMART" id="SM00398"/>
    </source>
</evidence>
<keyword evidence="3" id="KW-1185">Reference proteome</keyword>
<evidence type="ECO:0000313" key="2">
    <source>
        <dbReference type="EMBL" id="CAG8528412.1"/>
    </source>
</evidence>
<dbReference type="EMBL" id="CAJVPV010002519">
    <property type="protein sequence ID" value="CAG8528412.1"/>
    <property type="molecule type" value="Genomic_DNA"/>
</dbReference>
<dbReference type="InterPro" id="IPR036910">
    <property type="entry name" value="HMG_box_dom_sf"/>
</dbReference>